<dbReference type="HOGENOM" id="CLU_1003864_0_0_10"/>
<evidence type="ECO:0000256" key="1">
    <source>
        <dbReference type="SAM" id="Phobius"/>
    </source>
</evidence>
<accession>F4KYM9</accession>
<sequence length="277" mass="32192">MPFSKMLSLPFALAMALGFYLALQVNTTYAYLVVPCVLILALIYIFSPQIDWFWYQRYPPELPEKLRAFFEKHSVFYQQLRREDDRRLFRQRVAMFKIATDFKSPEEGTEVSEDLKVAASASAVSLTFQGPNFLLPPFETVVVFPQAFHSPQYQKHVHASELFEEDGVLLFSAPHLMKGFMSPKEYYDVGLHEWARAFVLSFPELAWPTDDPQRWHDFSRISGFPAQAIQQWINRPDVELLPATIVHYFHFPQQFKAVLPEVYGALEGIFRLEAKRG</sequence>
<gene>
    <name evidence="2" type="ordered locus">Halhy_2563</name>
</gene>
<keyword evidence="1" id="KW-1133">Transmembrane helix</keyword>
<feature type="transmembrane region" description="Helical" evidence="1">
    <location>
        <begin position="28"/>
        <end position="47"/>
    </location>
</feature>
<evidence type="ECO:0000313" key="3">
    <source>
        <dbReference type="Proteomes" id="UP000008461"/>
    </source>
</evidence>
<keyword evidence="1" id="KW-0812">Transmembrane</keyword>
<reference key="2">
    <citation type="submission" date="2011-04" db="EMBL/GenBank/DDBJ databases">
        <title>Complete sequence of chromosome of Haliscomenobacter hydrossis DSM 1100.</title>
        <authorList>
            <consortium name="US DOE Joint Genome Institute (JGI-PGF)"/>
            <person name="Lucas S."/>
            <person name="Han J."/>
            <person name="Lapidus A."/>
            <person name="Bruce D."/>
            <person name="Goodwin L."/>
            <person name="Pitluck S."/>
            <person name="Peters L."/>
            <person name="Kyrpides N."/>
            <person name="Mavromatis K."/>
            <person name="Ivanova N."/>
            <person name="Ovchinnikova G."/>
            <person name="Pagani I."/>
            <person name="Daligault H."/>
            <person name="Detter J.C."/>
            <person name="Han C."/>
            <person name="Land M."/>
            <person name="Hauser L."/>
            <person name="Markowitz V."/>
            <person name="Cheng J.-F."/>
            <person name="Hugenholtz P."/>
            <person name="Woyke T."/>
            <person name="Wu D."/>
            <person name="Verbarg S."/>
            <person name="Frueling A."/>
            <person name="Brambilla E."/>
            <person name="Klenk H.-P."/>
            <person name="Eisen J.A."/>
        </authorList>
    </citation>
    <scope>NUCLEOTIDE SEQUENCE</scope>
    <source>
        <strain>DSM 1100</strain>
    </source>
</reference>
<reference evidence="2 3" key="1">
    <citation type="journal article" date="2011" name="Stand. Genomic Sci.">
        <title>Complete genome sequence of Haliscomenobacter hydrossis type strain (O).</title>
        <authorList>
            <consortium name="US DOE Joint Genome Institute (JGI-PGF)"/>
            <person name="Daligault H."/>
            <person name="Lapidus A."/>
            <person name="Zeytun A."/>
            <person name="Nolan M."/>
            <person name="Lucas S."/>
            <person name="Del Rio T.G."/>
            <person name="Tice H."/>
            <person name="Cheng J.F."/>
            <person name="Tapia R."/>
            <person name="Han C."/>
            <person name="Goodwin L."/>
            <person name="Pitluck S."/>
            <person name="Liolios K."/>
            <person name="Pagani I."/>
            <person name="Ivanova N."/>
            <person name="Huntemann M."/>
            <person name="Mavromatis K."/>
            <person name="Mikhailova N."/>
            <person name="Pati A."/>
            <person name="Chen A."/>
            <person name="Palaniappan K."/>
            <person name="Land M."/>
            <person name="Hauser L."/>
            <person name="Brambilla E.M."/>
            <person name="Rohde M."/>
            <person name="Verbarg S."/>
            <person name="Goker M."/>
            <person name="Bristow J."/>
            <person name="Eisen J.A."/>
            <person name="Markowitz V."/>
            <person name="Hugenholtz P."/>
            <person name="Kyrpides N.C."/>
            <person name="Klenk H.P."/>
            <person name="Woyke T."/>
        </authorList>
    </citation>
    <scope>NUCLEOTIDE SEQUENCE [LARGE SCALE GENOMIC DNA]</scope>
    <source>
        <strain evidence="3">ATCC 27775 / DSM 1100 / LMG 10767 / O</strain>
    </source>
</reference>
<dbReference type="Pfam" id="PF06167">
    <property type="entry name" value="Peptidase_M90"/>
    <property type="match status" value="1"/>
</dbReference>
<name>F4KYM9_HALH1</name>
<dbReference type="OrthoDB" id="9786424at2"/>
<dbReference type="STRING" id="760192.Halhy_2563"/>
<dbReference type="KEGG" id="hhy:Halhy_2563"/>
<dbReference type="EMBL" id="CP002691">
    <property type="protein sequence ID" value="AEE50435.1"/>
    <property type="molecule type" value="Genomic_DNA"/>
</dbReference>
<dbReference type="InterPro" id="IPR042252">
    <property type="entry name" value="MtfA_N"/>
</dbReference>
<keyword evidence="3" id="KW-1185">Reference proteome</keyword>
<protein>
    <submittedName>
        <fullName evidence="2">Uncharacterized protein</fullName>
    </submittedName>
</protein>
<evidence type="ECO:0000313" key="2">
    <source>
        <dbReference type="EMBL" id="AEE50435.1"/>
    </source>
</evidence>
<dbReference type="RefSeq" id="WP_013764984.1">
    <property type="nucleotide sequence ID" value="NC_015510.1"/>
</dbReference>
<dbReference type="Gene3D" id="1.10.472.150">
    <property type="entry name" value="Glucose-regulated metallo-peptidase M90, N-terminal domain"/>
    <property type="match status" value="1"/>
</dbReference>
<organism evidence="2 3">
    <name type="scientific">Haliscomenobacter hydrossis (strain ATCC 27775 / DSM 1100 / LMG 10767 / O)</name>
    <dbReference type="NCBI Taxonomy" id="760192"/>
    <lineage>
        <taxon>Bacteria</taxon>
        <taxon>Pseudomonadati</taxon>
        <taxon>Bacteroidota</taxon>
        <taxon>Saprospiria</taxon>
        <taxon>Saprospirales</taxon>
        <taxon>Haliscomenobacteraceae</taxon>
        <taxon>Haliscomenobacter</taxon>
    </lineage>
</organism>
<dbReference type="InterPro" id="IPR010384">
    <property type="entry name" value="MtfA_fam"/>
</dbReference>
<dbReference type="eggNOG" id="COG3228">
    <property type="taxonomic scope" value="Bacteria"/>
</dbReference>
<dbReference type="Proteomes" id="UP000008461">
    <property type="component" value="Chromosome"/>
</dbReference>
<dbReference type="AlphaFoldDB" id="F4KYM9"/>
<keyword evidence="1" id="KW-0472">Membrane</keyword>
<proteinExistence type="predicted"/>